<keyword evidence="2" id="KW-1185">Reference proteome</keyword>
<evidence type="ECO:0000313" key="2">
    <source>
        <dbReference type="Proteomes" id="UP001148838"/>
    </source>
</evidence>
<accession>A0ABQ8SJZ6</accession>
<evidence type="ECO:0000313" key="1">
    <source>
        <dbReference type="EMBL" id="KAJ4433987.1"/>
    </source>
</evidence>
<proteinExistence type="predicted"/>
<organism evidence="1 2">
    <name type="scientific">Periplaneta americana</name>
    <name type="common">American cockroach</name>
    <name type="synonym">Blatta americana</name>
    <dbReference type="NCBI Taxonomy" id="6978"/>
    <lineage>
        <taxon>Eukaryota</taxon>
        <taxon>Metazoa</taxon>
        <taxon>Ecdysozoa</taxon>
        <taxon>Arthropoda</taxon>
        <taxon>Hexapoda</taxon>
        <taxon>Insecta</taxon>
        <taxon>Pterygota</taxon>
        <taxon>Neoptera</taxon>
        <taxon>Polyneoptera</taxon>
        <taxon>Dictyoptera</taxon>
        <taxon>Blattodea</taxon>
        <taxon>Blattoidea</taxon>
        <taxon>Blattidae</taxon>
        <taxon>Blattinae</taxon>
        <taxon>Periplaneta</taxon>
    </lineage>
</organism>
<name>A0ABQ8SJZ6_PERAM</name>
<dbReference type="Proteomes" id="UP001148838">
    <property type="component" value="Unassembled WGS sequence"/>
</dbReference>
<sequence length="87" mass="10112">MCQRRLSALANISIQKEVIEKYPRSSRFTRTLWKNTPLSRIGESTLSTKIENGEYITLIQNGHRIAYKSIRDVINDVTAIQRFQEIT</sequence>
<protein>
    <submittedName>
        <fullName evidence="1">Uncharacterized protein</fullName>
    </submittedName>
</protein>
<gene>
    <name evidence="1" type="ORF">ANN_16306</name>
</gene>
<comment type="caution">
    <text evidence="1">The sequence shown here is derived from an EMBL/GenBank/DDBJ whole genome shotgun (WGS) entry which is preliminary data.</text>
</comment>
<dbReference type="EMBL" id="JAJSOF020000027">
    <property type="protein sequence ID" value="KAJ4433987.1"/>
    <property type="molecule type" value="Genomic_DNA"/>
</dbReference>
<reference evidence="1 2" key="1">
    <citation type="journal article" date="2022" name="Allergy">
        <title>Genome assembly and annotation of Periplaneta americana reveal a comprehensive cockroach allergen profile.</title>
        <authorList>
            <person name="Wang L."/>
            <person name="Xiong Q."/>
            <person name="Saelim N."/>
            <person name="Wang L."/>
            <person name="Nong W."/>
            <person name="Wan A.T."/>
            <person name="Shi M."/>
            <person name="Liu X."/>
            <person name="Cao Q."/>
            <person name="Hui J.H.L."/>
            <person name="Sookrung N."/>
            <person name="Leung T.F."/>
            <person name="Tungtrongchitr A."/>
            <person name="Tsui S.K.W."/>
        </authorList>
    </citation>
    <scope>NUCLEOTIDE SEQUENCE [LARGE SCALE GENOMIC DNA]</scope>
    <source>
        <strain evidence="1">PWHHKU_190912</strain>
    </source>
</reference>